<sequence>MGTTMKAISAAMKLIDVKKQNLKKAFEDLQSHSSSLSSFALTWSHIDSHFNSLHSSLQHKFQFLQSLESQSQTPESQFQSQTPESQFQSHSIPPKSGSATARPHLKSLCQNMDAIALRNYIINHPRERDSIRLELADAFASCPDPGALVLNTMSGFSSTNDFELRRSCVMFLEELMQLKTEIKGEAREKAMILAIDCKEMLNRITSINNNTFGLLGFLLLVAVYGLRHAFSVDQLMDYVVAVAKNKIAVQLCRLLDFGDNITGIIEKLISRGNQLIAVKFIYEFEMTKQFPPAPLLEEYAKESKSLVQKIRMSGDINSQKMRDATLNELDKLKSVVKCIEDYKLASEFPKLNVLMQRIRKLEKEKSNRKRAGAASVSVLEKQPKLQKNNILNRSQTTEQADPVTVTKRNNMPEKQSKLQKETIIDHLQPADPASVTTRDTASVATRDTVNLTIPENVVTSAIPSYQQPAPYAAAPVGPYGMASSNPDTHPYGAAHIGPYGMNSSNHGNPANFYPSGSQVPGETYEMTGLSSGLYEQSGPPMGFNGNIPATSSSLYPPGSQMPSGYYDGNTAYGGYGWAPEYHPSYYPQ</sequence>
<evidence type="ECO:0000313" key="9">
    <source>
        <dbReference type="Proteomes" id="UP001237642"/>
    </source>
</evidence>
<keyword evidence="3 5" id="KW-0221">Differentiation</keyword>
<evidence type="ECO:0000313" key="8">
    <source>
        <dbReference type="EMBL" id="KAK1391898.1"/>
    </source>
</evidence>
<keyword evidence="2 5" id="KW-0217">Developmental protein</keyword>
<dbReference type="GO" id="GO:0009908">
    <property type="term" value="P:flower development"/>
    <property type="evidence" value="ECO:0007669"/>
    <property type="project" value="UniProtKB-KW"/>
</dbReference>
<evidence type="ECO:0000256" key="5">
    <source>
        <dbReference type="RuleBase" id="RU364012"/>
    </source>
</evidence>
<evidence type="ECO:0000256" key="1">
    <source>
        <dbReference type="ARBA" id="ARBA00008956"/>
    </source>
</evidence>
<protein>
    <recommendedName>
        <fullName evidence="5">FRIGIDA-like protein</fullName>
    </recommendedName>
</protein>
<dbReference type="Pfam" id="PF07899">
    <property type="entry name" value="Frigida"/>
    <property type="match status" value="1"/>
</dbReference>
<evidence type="ECO:0000256" key="2">
    <source>
        <dbReference type="ARBA" id="ARBA00022473"/>
    </source>
</evidence>
<keyword evidence="7" id="KW-0472">Membrane</keyword>
<dbReference type="Proteomes" id="UP001237642">
    <property type="component" value="Unassembled WGS sequence"/>
</dbReference>
<reference evidence="8" key="2">
    <citation type="submission" date="2023-05" db="EMBL/GenBank/DDBJ databases">
        <authorList>
            <person name="Schelkunov M.I."/>
        </authorList>
    </citation>
    <scope>NUCLEOTIDE SEQUENCE</scope>
    <source>
        <strain evidence="8">Hsosn_3</strain>
        <tissue evidence="8">Leaf</tissue>
    </source>
</reference>
<dbReference type="PANTHER" id="PTHR31791">
    <property type="entry name" value="FRIGIDA-LIKE PROTEIN 3-RELATED"/>
    <property type="match status" value="1"/>
</dbReference>
<keyword evidence="7" id="KW-0812">Transmembrane</keyword>
<dbReference type="PANTHER" id="PTHR31791:SF47">
    <property type="entry name" value="INACTIVE FRIGIDA-LIKE PROTEIN 2"/>
    <property type="match status" value="1"/>
</dbReference>
<keyword evidence="9" id="KW-1185">Reference proteome</keyword>
<gene>
    <name evidence="8" type="ORF">POM88_010954</name>
</gene>
<evidence type="ECO:0000256" key="3">
    <source>
        <dbReference type="ARBA" id="ARBA00022782"/>
    </source>
</evidence>
<organism evidence="8 9">
    <name type="scientific">Heracleum sosnowskyi</name>
    <dbReference type="NCBI Taxonomy" id="360622"/>
    <lineage>
        <taxon>Eukaryota</taxon>
        <taxon>Viridiplantae</taxon>
        <taxon>Streptophyta</taxon>
        <taxon>Embryophyta</taxon>
        <taxon>Tracheophyta</taxon>
        <taxon>Spermatophyta</taxon>
        <taxon>Magnoliopsida</taxon>
        <taxon>eudicotyledons</taxon>
        <taxon>Gunneridae</taxon>
        <taxon>Pentapetalae</taxon>
        <taxon>asterids</taxon>
        <taxon>campanulids</taxon>
        <taxon>Apiales</taxon>
        <taxon>Apiaceae</taxon>
        <taxon>Apioideae</taxon>
        <taxon>apioid superclade</taxon>
        <taxon>Tordylieae</taxon>
        <taxon>Tordyliinae</taxon>
        <taxon>Heracleum</taxon>
    </lineage>
</organism>
<proteinExistence type="inferred from homology"/>
<feature type="region of interest" description="Disordered" evidence="6">
    <location>
        <begin position="393"/>
        <end position="416"/>
    </location>
</feature>
<evidence type="ECO:0000256" key="4">
    <source>
        <dbReference type="ARBA" id="ARBA00023089"/>
    </source>
</evidence>
<comment type="caution">
    <text evidence="8">The sequence shown here is derived from an EMBL/GenBank/DDBJ whole genome shotgun (WGS) entry which is preliminary data.</text>
</comment>
<name>A0AAD8IVE9_9APIA</name>
<dbReference type="AlphaFoldDB" id="A0AAD8IVE9"/>
<comment type="similarity">
    <text evidence="1 5">Belongs to the Frigida family.</text>
</comment>
<dbReference type="InterPro" id="IPR012474">
    <property type="entry name" value="Frigida"/>
</dbReference>
<reference evidence="8" key="1">
    <citation type="submission" date="2023-02" db="EMBL/GenBank/DDBJ databases">
        <title>Genome of toxic invasive species Heracleum sosnowskyi carries increased number of genes despite the absence of recent whole-genome duplications.</title>
        <authorList>
            <person name="Schelkunov M."/>
            <person name="Shtratnikova V."/>
            <person name="Makarenko M."/>
            <person name="Klepikova A."/>
            <person name="Omelchenko D."/>
            <person name="Novikova G."/>
            <person name="Obukhova E."/>
            <person name="Bogdanov V."/>
            <person name="Penin A."/>
            <person name="Logacheva M."/>
        </authorList>
    </citation>
    <scope>NUCLEOTIDE SEQUENCE</scope>
    <source>
        <strain evidence="8">Hsosn_3</strain>
        <tissue evidence="8">Leaf</tissue>
    </source>
</reference>
<feature type="transmembrane region" description="Helical" evidence="7">
    <location>
        <begin position="207"/>
        <end position="226"/>
    </location>
</feature>
<keyword evidence="7" id="KW-1133">Transmembrane helix</keyword>
<evidence type="ECO:0000256" key="7">
    <source>
        <dbReference type="SAM" id="Phobius"/>
    </source>
</evidence>
<feature type="compositionally biased region" description="Polar residues" evidence="6">
    <location>
        <begin position="73"/>
        <end position="91"/>
    </location>
</feature>
<feature type="region of interest" description="Disordered" evidence="6">
    <location>
        <begin position="72"/>
        <end position="102"/>
    </location>
</feature>
<dbReference type="EMBL" id="JAUIZM010000003">
    <property type="protein sequence ID" value="KAK1391898.1"/>
    <property type="molecule type" value="Genomic_DNA"/>
</dbReference>
<accession>A0AAD8IVE9</accession>
<dbReference type="GO" id="GO:0030154">
    <property type="term" value="P:cell differentiation"/>
    <property type="evidence" value="ECO:0007669"/>
    <property type="project" value="UniProtKB-KW"/>
</dbReference>
<evidence type="ECO:0000256" key="6">
    <source>
        <dbReference type="SAM" id="MobiDB-lite"/>
    </source>
</evidence>
<keyword evidence="4 5" id="KW-0287">Flowering</keyword>